<dbReference type="GO" id="GO:0003677">
    <property type="term" value="F:DNA binding"/>
    <property type="evidence" value="ECO:0007669"/>
    <property type="project" value="UniProtKB-KW"/>
</dbReference>
<dbReference type="VEuPathDB" id="AmoebaDB:NAEGRDRAFT_47933"/>
<keyword evidence="4" id="KW-0539">Nucleus</keyword>
<feature type="region of interest" description="Disordered" evidence="5">
    <location>
        <begin position="381"/>
        <end position="403"/>
    </location>
</feature>
<keyword evidence="3" id="KW-0804">Transcription</keyword>
<feature type="compositionally biased region" description="Low complexity" evidence="5">
    <location>
        <begin position="245"/>
        <end position="254"/>
    </location>
</feature>
<proteinExistence type="predicted"/>
<sequence>MSFDVTKQTGQPRNSGEWSFSNHALNPKGNEFSFLPPIQGSIDEDSIESSKNGSADSFPTINEQAKSNTNDQGGNGHRLPSIKMLTELPLQQTTYTANYVPINLEGQQSTTPHIGIPPPLNSPSCLNLSAWSLNSPSMNGGIAYPSNNTGPDSYSILGGAGTSRVHGPSNLSPYAFRPIPTSAGLPGFPSMNNSHNYVSSSTISTFNSTTANSQFNSFVDQAQPSKRRSIDGYEAFEPYSSSSRTKRYSFSSYSPQIQSKKTNSDKRSSSEEDDTIIQRRSSFKEIPIQSIVQHLHLSQRDAAKSLGVSVSTLKRRFYSVRDQIGIEKWPTITTTTIQSSQQSLSNVLIKYPIINPVPTTTSTTLETSQTNPPLILQNVKEEDSSSSTNGISSSASCAPLQNQ</sequence>
<organism evidence="8">
    <name type="scientific">Naegleria gruberi</name>
    <name type="common">Amoeba</name>
    <dbReference type="NCBI Taxonomy" id="5762"/>
    <lineage>
        <taxon>Eukaryota</taxon>
        <taxon>Discoba</taxon>
        <taxon>Heterolobosea</taxon>
        <taxon>Tetramitia</taxon>
        <taxon>Eutetramitia</taxon>
        <taxon>Vahlkampfiidae</taxon>
        <taxon>Naegleria</taxon>
    </lineage>
</organism>
<keyword evidence="8" id="KW-1185">Reference proteome</keyword>
<evidence type="ECO:0000256" key="2">
    <source>
        <dbReference type="ARBA" id="ARBA00023125"/>
    </source>
</evidence>
<evidence type="ECO:0000256" key="4">
    <source>
        <dbReference type="ARBA" id="ARBA00023242"/>
    </source>
</evidence>
<dbReference type="InterPro" id="IPR003035">
    <property type="entry name" value="RWP-RK_dom"/>
</dbReference>
<dbReference type="PROSITE" id="PS51519">
    <property type="entry name" value="RWP_RK"/>
    <property type="match status" value="1"/>
</dbReference>
<dbReference type="GeneID" id="8859527"/>
<dbReference type="KEGG" id="ngr:NAEGRDRAFT_47933"/>
<accession>D2VAD1</accession>
<feature type="region of interest" description="Disordered" evidence="5">
    <location>
        <begin position="1"/>
        <end position="80"/>
    </location>
</feature>
<evidence type="ECO:0000256" key="3">
    <source>
        <dbReference type="ARBA" id="ARBA00023163"/>
    </source>
</evidence>
<protein>
    <submittedName>
        <fullName evidence="7">Predicted protein</fullName>
    </submittedName>
</protein>
<feature type="compositionally biased region" description="Polar residues" evidence="5">
    <location>
        <begin position="1"/>
        <end position="24"/>
    </location>
</feature>
<gene>
    <name evidence="7" type="ORF">NAEGRDRAFT_47933</name>
</gene>
<dbReference type="Pfam" id="PF02042">
    <property type="entry name" value="RWP-RK"/>
    <property type="match status" value="1"/>
</dbReference>
<evidence type="ECO:0000256" key="1">
    <source>
        <dbReference type="ARBA" id="ARBA00023015"/>
    </source>
</evidence>
<feature type="compositionally biased region" description="Polar residues" evidence="5">
    <location>
        <begin position="49"/>
        <end position="72"/>
    </location>
</feature>
<name>D2VAD1_NAEGR</name>
<dbReference type="InParanoid" id="D2VAD1"/>
<dbReference type="EMBL" id="GG738859">
    <property type="protein sequence ID" value="EFC46285.1"/>
    <property type="molecule type" value="Genomic_DNA"/>
</dbReference>
<reference evidence="7 8" key="1">
    <citation type="journal article" date="2010" name="Cell">
        <title>The genome of Naegleria gruberi illuminates early eukaryotic versatility.</title>
        <authorList>
            <person name="Fritz-Laylin L.K."/>
            <person name="Prochnik S.E."/>
            <person name="Ginger M.L."/>
            <person name="Dacks J.B."/>
            <person name="Carpenter M.L."/>
            <person name="Field M.C."/>
            <person name="Kuo A."/>
            <person name="Paredez A."/>
            <person name="Chapman J."/>
            <person name="Pham J."/>
            <person name="Shu S."/>
            <person name="Neupane R."/>
            <person name="Cipriano M."/>
            <person name="Mancuso J."/>
            <person name="Tu H."/>
            <person name="Salamov A."/>
            <person name="Lindquist E."/>
            <person name="Shapiro H."/>
            <person name="Lucas S."/>
            <person name="Grigoriev I.V."/>
            <person name="Cande W.Z."/>
            <person name="Fulton C."/>
            <person name="Rokhsar D.S."/>
            <person name="Dawson S.C."/>
        </authorList>
    </citation>
    <scope>NUCLEOTIDE SEQUENCE [LARGE SCALE GENOMIC DNA]</scope>
    <source>
        <strain evidence="7 8">NEG-M</strain>
    </source>
</reference>
<feature type="compositionally biased region" description="Low complexity" evidence="5">
    <location>
        <begin position="385"/>
        <end position="396"/>
    </location>
</feature>
<evidence type="ECO:0000259" key="6">
    <source>
        <dbReference type="PROSITE" id="PS51519"/>
    </source>
</evidence>
<evidence type="ECO:0000256" key="5">
    <source>
        <dbReference type="SAM" id="MobiDB-lite"/>
    </source>
</evidence>
<dbReference type="AlphaFoldDB" id="D2VAD1"/>
<dbReference type="Proteomes" id="UP000006671">
    <property type="component" value="Unassembled WGS sequence"/>
</dbReference>
<evidence type="ECO:0000313" key="8">
    <source>
        <dbReference type="Proteomes" id="UP000006671"/>
    </source>
</evidence>
<keyword evidence="2" id="KW-0238">DNA-binding</keyword>
<feature type="region of interest" description="Disordered" evidence="5">
    <location>
        <begin position="245"/>
        <end position="276"/>
    </location>
</feature>
<dbReference type="RefSeq" id="XP_002679029.1">
    <property type="nucleotide sequence ID" value="XM_002678983.1"/>
</dbReference>
<keyword evidence="1" id="KW-0805">Transcription regulation</keyword>
<feature type="domain" description="RWP-RK" evidence="6">
    <location>
        <begin position="260"/>
        <end position="357"/>
    </location>
</feature>
<evidence type="ECO:0000313" key="7">
    <source>
        <dbReference type="EMBL" id="EFC46285.1"/>
    </source>
</evidence>